<feature type="compositionally biased region" description="Acidic residues" evidence="1">
    <location>
        <begin position="692"/>
        <end position="702"/>
    </location>
</feature>
<dbReference type="GO" id="GO:0031267">
    <property type="term" value="F:small GTPase binding"/>
    <property type="evidence" value="ECO:0007669"/>
    <property type="project" value="TreeGrafter"/>
</dbReference>
<evidence type="ECO:0000256" key="1">
    <source>
        <dbReference type="SAM" id="MobiDB-lite"/>
    </source>
</evidence>
<dbReference type="AlphaFoldDB" id="A0A078BC51"/>
<gene>
    <name evidence="3" type="primary">Contig2263.g2427</name>
    <name evidence="3" type="ORF">STYLEM_20942</name>
</gene>
<dbReference type="OMA" id="HINAINQ"/>
<feature type="compositionally biased region" description="Low complexity" evidence="1">
    <location>
        <begin position="486"/>
        <end position="502"/>
    </location>
</feature>
<accession>A0A078BC51</accession>
<feature type="region of interest" description="Disordered" evidence="1">
    <location>
        <begin position="757"/>
        <end position="792"/>
    </location>
</feature>
<dbReference type="Proteomes" id="UP000039865">
    <property type="component" value="Unassembled WGS sequence"/>
</dbReference>
<dbReference type="GO" id="GO:0005096">
    <property type="term" value="F:GTPase activator activity"/>
    <property type="evidence" value="ECO:0007669"/>
    <property type="project" value="TreeGrafter"/>
</dbReference>
<dbReference type="Pfam" id="PF00566">
    <property type="entry name" value="RabGAP-TBC"/>
    <property type="match status" value="1"/>
</dbReference>
<sequence length="828" mass="97259">MGASCTSLNCKSQKYKKQLKPTIIKRPPHKDLSIDEDSEPVDQRMIVPPDQEESRTGVYFQYDELIKSLPPSLQRNSVKNSRLEKWQKMITYGLDPELVNKVIEKKNKTAYDKIVFSKHAKIGLNKFYEANPKLFLARLCKGPPTQYRWLAWRQITLRRLKPAKGVYEELLTKGKDSIWLHDIMKDLDRTFPLLPFFDKDQYGTIGQKALMNILQAYSIYNEKVGYCQSMNFLVGFIMLMNGGNEKESFWFFCTLSQTYKTDSDYPKIEGIRGFYKKEFPLLQQYFYQFDQIFQFELPELHQHFSEISIPNLLWLQKWFQSLFLYSFPLGLCIRIWDNLLVFGTRYMFQVCIAILRLIHDDLMQLDIQGVNDYFKSFKDEDQGSNKLLPTIETIIDESYRVKIDQKWLDELKDQYKALQTPKQNRESERVGLGVVRQQAQENFEREQQVEILQQIEKEYSQKQLQEEEKIKMEDIQNESVDQQEDQQAQSSHHQVGGSSSGAFNADLSGVQDKKFHPQIINYEEQSRKSMKVRVHSTRNLDQRTENMSIHQSMKQIIDDIKLPPIHQNRNYMIFGAQQRELFDKSLTNKNSSDNFSITQSIHEAESEKFRRDIIRASSSSTHIHQLNLSNSGSNLPALVQQRKIINYKEKVKNPKVTQKNYNIYQQAHHHLLQRLKEQKQRQNSDDRVREESLEDIGDAEDDNQTFNQRIETSQNHHNIDESSDMIMIERLKSIHNQREFQSIQLDDHPPVQVEEIEQTDQEEEDQDRVGNMSQMGDQVSQSSMHRGQESDCLTDSNKMNIAELLQKRQQDGGINSDTIIHFVNNLPI</sequence>
<name>A0A078BC51_STYLE</name>
<protein>
    <submittedName>
        <fullName evidence="3">Plant adhesion molecule 1</fullName>
    </submittedName>
</protein>
<dbReference type="SMART" id="SM00164">
    <property type="entry name" value="TBC"/>
    <property type="match status" value="1"/>
</dbReference>
<feature type="region of interest" description="Disordered" evidence="1">
    <location>
        <begin position="478"/>
        <end position="506"/>
    </location>
</feature>
<dbReference type="PANTHER" id="PTHR47219:SF9">
    <property type="entry name" value="GTPASE ACTIVATING PROTEIN AND CENTROSOME-ASSOCIATED, ISOFORM B"/>
    <property type="match status" value="1"/>
</dbReference>
<feature type="domain" description="Rab-GAP TBC" evidence="2">
    <location>
        <begin position="142"/>
        <end position="343"/>
    </location>
</feature>
<dbReference type="PROSITE" id="PS50086">
    <property type="entry name" value="TBC_RABGAP"/>
    <property type="match status" value="1"/>
</dbReference>
<feature type="compositionally biased region" description="Polar residues" evidence="1">
    <location>
        <begin position="771"/>
        <end position="792"/>
    </location>
</feature>
<proteinExistence type="predicted"/>
<dbReference type="Gene3D" id="1.10.8.270">
    <property type="entry name" value="putative rabgap domain of human tbc1 domain family member 14 like domains"/>
    <property type="match status" value="1"/>
</dbReference>
<dbReference type="InterPro" id="IPR035969">
    <property type="entry name" value="Rab-GAP_TBC_sf"/>
</dbReference>
<evidence type="ECO:0000313" key="3">
    <source>
        <dbReference type="EMBL" id="CDW91781.1"/>
    </source>
</evidence>
<dbReference type="FunFam" id="1.10.8.270:FF:000016">
    <property type="entry name" value="TBC1 domain family member 2A"/>
    <property type="match status" value="1"/>
</dbReference>
<reference evidence="3 4" key="1">
    <citation type="submission" date="2014-06" db="EMBL/GenBank/DDBJ databases">
        <authorList>
            <person name="Swart Estienne"/>
        </authorList>
    </citation>
    <scope>NUCLEOTIDE SEQUENCE [LARGE SCALE GENOMIC DNA]</scope>
    <source>
        <strain evidence="3 4">130c</strain>
    </source>
</reference>
<dbReference type="InParanoid" id="A0A078BC51"/>
<dbReference type="Gene3D" id="1.10.472.80">
    <property type="entry name" value="Ypt/Rab-GAP domain of gyp1p, domain 3"/>
    <property type="match status" value="1"/>
</dbReference>
<dbReference type="OrthoDB" id="295078at2759"/>
<keyword evidence="4" id="KW-1185">Reference proteome</keyword>
<dbReference type="SUPFAM" id="SSF47923">
    <property type="entry name" value="Ypt/Rab-GAP domain of gyp1p"/>
    <property type="match status" value="2"/>
</dbReference>
<feature type="region of interest" description="Disordered" evidence="1">
    <location>
        <begin position="676"/>
        <end position="702"/>
    </location>
</feature>
<evidence type="ECO:0000259" key="2">
    <source>
        <dbReference type="PROSITE" id="PS50086"/>
    </source>
</evidence>
<feature type="compositionally biased region" description="Acidic residues" evidence="1">
    <location>
        <begin position="757"/>
        <end position="766"/>
    </location>
</feature>
<dbReference type="EMBL" id="CCKQ01019745">
    <property type="protein sequence ID" value="CDW91781.1"/>
    <property type="molecule type" value="Genomic_DNA"/>
</dbReference>
<dbReference type="InterPro" id="IPR000195">
    <property type="entry name" value="Rab-GAP-TBC_dom"/>
</dbReference>
<dbReference type="PANTHER" id="PTHR47219">
    <property type="entry name" value="RAB GTPASE-ACTIVATING PROTEIN 1-LIKE"/>
    <property type="match status" value="1"/>
</dbReference>
<feature type="compositionally biased region" description="Basic and acidic residues" evidence="1">
    <location>
        <begin position="676"/>
        <end position="691"/>
    </location>
</feature>
<evidence type="ECO:0000313" key="4">
    <source>
        <dbReference type="Proteomes" id="UP000039865"/>
    </source>
</evidence>
<dbReference type="InterPro" id="IPR050302">
    <property type="entry name" value="Rab_GAP_TBC_domain"/>
</dbReference>
<organism evidence="3 4">
    <name type="scientific">Stylonychia lemnae</name>
    <name type="common">Ciliate</name>
    <dbReference type="NCBI Taxonomy" id="5949"/>
    <lineage>
        <taxon>Eukaryota</taxon>
        <taxon>Sar</taxon>
        <taxon>Alveolata</taxon>
        <taxon>Ciliophora</taxon>
        <taxon>Intramacronucleata</taxon>
        <taxon>Spirotrichea</taxon>
        <taxon>Stichotrichia</taxon>
        <taxon>Sporadotrichida</taxon>
        <taxon>Oxytrichidae</taxon>
        <taxon>Stylonychinae</taxon>
        <taxon>Stylonychia</taxon>
    </lineage>
</organism>